<dbReference type="Pfam" id="PF11745">
    <property type="entry name" value="DUF3304"/>
    <property type="match status" value="1"/>
</dbReference>
<proteinExistence type="predicted"/>
<name>A0A286DBC4_9GAMM</name>
<dbReference type="Proteomes" id="UP000219374">
    <property type="component" value="Unassembled WGS sequence"/>
</dbReference>
<feature type="signal peptide" evidence="2">
    <location>
        <begin position="1"/>
        <end position="20"/>
    </location>
</feature>
<dbReference type="EMBL" id="OCND01000008">
    <property type="protein sequence ID" value="SOD55947.1"/>
    <property type="molecule type" value="Genomic_DNA"/>
</dbReference>
<dbReference type="InterPro" id="IPR021733">
    <property type="entry name" value="DUF3304"/>
</dbReference>
<dbReference type="RefSeq" id="WP_162125731.1">
    <property type="nucleotide sequence ID" value="NZ_OCND01000008.1"/>
</dbReference>
<dbReference type="AlphaFoldDB" id="A0A286DBC4"/>
<reference evidence="3 4" key="1">
    <citation type="submission" date="2017-09" db="EMBL/GenBank/DDBJ databases">
        <authorList>
            <person name="Ehlers B."/>
            <person name="Leendertz F.H."/>
        </authorList>
    </citation>
    <scope>NUCLEOTIDE SEQUENCE [LARGE SCALE GENOMIC DNA]</scope>
    <source>
        <strain evidence="3 4">CGMCC 1.10978</strain>
    </source>
</reference>
<sequence length="198" mass="22573">MLRLLPVSLILLLAACSAPAPLESRVRIIDNDPTLSFVSLVSADGIALASAVGNLNRNGCCLRLPGRWRQDLTVALAWKRCRPQHDPETQLIVRTLCEEHYRDVPVPEYPALEFQFYVHLLPDNDAMLVASHLPPDDPSYPGPPLREKDYYADLEAYEARLRERGNQQREWEQAVRLKRAEHDGRGEDAASARRWQPW</sequence>
<accession>A0A286DBC4</accession>
<feature type="chain" id="PRO_5012673730" description="Lipoprotein" evidence="2">
    <location>
        <begin position="21"/>
        <end position="198"/>
    </location>
</feature>
<evidence type="ECO:0008006" key="5">
    <source>
        <dbReference type="Google" id="ProtNLM"/>
    </source>
</evidence>
<evidence type="ECO:0000256" key="1">
    <source>
        <dbReference type="SAM" id="MobiDB-lite"/>
    </source>
</evidence>
<gene>
    <name evidence="3" type="ORF">SAMN06296416_10898</name>
</gene>
<dbReference type="PROSITE" id="PS51257">
    <property type="entry name" value="PROKAR_LIPOPROTEIN"/>
    <property type="match status" value="1"/>
</dbReference>
<keyword evidence="2" id="KW-0732">Signal</keyword>
<keyword evidence="4" id="KW-1185">Reference proteome</keyword>
<organism evidence="3 4">
    <name type="scientific">Pseudoxanthomonas wuyuanensis</name>
    <dbReference type="NCBI Taxonomy" id="1073196"/>
    <lineage>
        <taxon>Bacteria</taxon>
        <taxon>Pseudomonadati</taxon>
        <taxon>Pseudomonadota</taxon>
        <taxon>Gammaproteobacteria</taxon>
        <taxon>Lysobacterales</taxon>
        <taxon>Lysobacteraceae</taxon>
        <taxon>Pseudoxanthomonas</taxon>
    </lineage>
</organism>
<evidence type="ECO:0000256" key="2">
    <source>
        <dbReference type="SAM" id="SignalP"/>
    </source>
</evidence>
<feature type="region of interest" description="Disordered" evidence="1">
    <location>
        <begin position="177"/>
        <end position="198"/>
    </location>
</feature>
<protein>
    <recommendedName>
        <fullName evidence="5">Lipoprotein</fullName>
    </recommendedName>
</protein>
<evidence type="ECO:0000313" key="4">
    <source>
        <dbReference type="Proteomes" id="UP000219374"/>
    </source>
</evidence>
<evidence type="ECO:0000313" key="3">
    <source>
        <dbReference type="EMBL" id="SOD55947.1"/>
    </source>
</evidence>
<feature type="compositionally biased region" description="Basic and acidic residues" evidence="1">
    <location>
        <begin position="177"/>
        <end position="191"/>
    </location>
</feature>